<feature type="transmembrane region" description="Helical" evidence="6">
    <location>
        <begin position="163"/>
        <end position="187"/>
    </location>
</feature>
<dbReference type="PANTHER" id="PTHR30250">
    <property type="entry name" value="PST FAMILY PREDICTED COLANIC ACID TRANSPORTER"/>
    <property type="match status" value="1"/>
</dbReference>
<feature type="transmembrane region" description="Helical" evidence="6">
    <location>
        <begin position="133"/>
        <end position="151"/>
    </location>
</feature>
<feature type="transmembrane region" description="Helical" evidence="6">
    <location>
        <begin position="376"/>
        <end position="394"/>
    </location>
</feature>
<organism evidence="7 8">
    <name type="scientific">Segatella copri</name>
    <dbReference type="NCBI Taxonomy" id="165179"/>
    <lineage>
        <taxon>Bacteria</taxon>
        <taxon>Pseudomonadati</taxon>
        <taxon>Bacteroidota</taxon>
        <taxon>Bacteroidia</taxon>
        <taxon>Bacteroidales</taxon>
        <taxon>Prevotellaceae</taxon>
        <taxon>Segatella</taxon>
    </lineage>
</organism>
<dbReference type="InterPro" id="IPR050833">
    <property type="entry name" value="Poly_Biosynth_Transport"/>
</dbReference>
<evidence type="ECO:0000256" key="5">
    <source>
        <dbReference type="ARBA" id="ARBA00023136"/>
    </source>
</evidence>
<feature type="transmembrane region" description="Helical" evidence="6">
    <location>
        <begin position="193"/>
        <end position="212"/>
    </location>
</feature>
<feature type="transmembrane region" description="Helical" evidence="6">
    <location>
        <begin position="224"/>
        <end position="244"/>
    </location>
</feature>
<keyword evidence="3 6" id="KW-0812">Transmembrane</keyword>
<comment type="subcellular location">
    <subcellularLocation>
        <location evidence="1">Cell membrane</location>
        <topology evidence="1">Multi-pass membrane protein</topology>
    </subcellularLocation>
</comment>
<feature type="transmembrane region" description="Helical" evidence="6">
    <location>
        <begin position="58"/>
        <end position="82"/>
    </location>
</feature>
<evidence type="ECO:0000256" key="3">
    <source>
        <dbReference type="ARBA" id="ARBA00022692"/>
    </source>
</evidence>
<keyword evidence="5 6" id="KW-0472">Membrane</keyword>
<proteinExistence type="predicted"/>
<accession>A0AA91YYF4</accession>
<dbReference type="EMBL" id="NMPZ01000001">
    <property type="protein sequence ID" value="OXL45268.1"/>
    <property type="molecule type" value="Genomic_DNA"/>
</dbReference>
<reference evidence="7 8" key="1">
    <citation type="submission" date="2017-07" db="EMBL/GenBank/DDBJ databases">
        <title>Draft genome sequence of Prevotella copri isolated from the gut of healthy adult Indian.</title>
        <authorList>
            <person name="Das B."/>
            <person name="Bag S."/>
            <person name="Ghosh T.S."/>
        </authorList>
    </citation>
    <scope>NUCLEOTIDE SEQUENCE [LARGE SCALE GENOMIC DNA]</scope>
    <source>
        <strain evidence="7 8">Indica</strain>
    </source>
</reference>
<dbReference type="Proteomes" id="UP000215155">
    <property type="component" value="Unassembled WGS sequence"/>
</dbReference>
<dbReference type="AlphaFoldDB" id="A0AA91YYF4"/>
<protein>
    <submittedName>
        <fullName evidence="7">Polysaccharide biosynthesis protein</fullName>
    </submittedName>
</protein>
<dbReference type="RefSeq" id="WP_089542540.1">
    <property type="nucleotide sequence ID" value="NZ_NMPZ01000001.1"/>
</dbReference>
<comment type="caution">
    <text evidence="7">The sequence shown here is derived from an EMBL/GenBank/DDBJ whole genome shotgun (WGS) entry which is preliminary data.</text>
</comment>
<evidence type="ECO:0000256" key="2">
    <source>
        <dbReference type="ARBA" id="ARBA00022475"/>
    </source>
</evidence>
<feature type="transmembrane region" description="Helical" evidence="6">
    <location>
        <begin position="264"/>
        <end position="282"/>
    </location>
</feature>
<name>A0AA91YYF4_9BACT</name>
<evidence type="ECO:0000256" key="6">
    <source>
        <dbReference type="SAM" id="Phobius"/>
    </source>
</evidence>
<evidence type="ECO:0000256" key="1">
    <source>
        <dbReference type="ARBA" id="ARBA00004651"/>
    </source>
</evidence>
<sequence>MNLRFMSQLHIGKIKQFVNSNRNLFNGALFSLFSFINKGLIFFLLLVLANYIGPKEYGYLSFFSTLLTVFGFIIALSSEGYLSFSYFRDAENGISESCSSSVLITLLIGTLLLVIELIWGGKLEPYIHLDTEITCYAILISIFTIYLNLHLNILRVKEKVISFGFLTISNALLNFVLSIFLVSTLVLGWKGRIYANLICGLLFGVISIYYILKKHYLHIPSKYYLKKILLWSLPLIPHSAVTFIRQGLDRYIVEYNYDMTNVGLFSFAMNMANIIVMIGIGFNQSNSVDISKVLGNKLMSCEEKKKILKIQRHKLLLVYLVLSLIVMISVHFLVPVFLPKYTDAIYMFIILSIQGFLCCFYFLYTNYLFFYSRTKEIMYVTFGSSIVHLIMSLLLTPFSIYLTCFVYVLSQMFICIFIYIMAKHELIKQLNN</sequence>
<dbReference type="GO" id="GO:0005886">
    <property type="term" value="C:plasma membrane"/>
    <property type="evidence" value="ECO:0007669"/>
    <property type="project" value="UniProtKB-SubCell"/>
</dbReference>
<evidence type="ECO:0000313" key="8">
    <source>
        <dbReference type="Proteomes" id="UP000215155"/>
    </source>
</evidence>
<evidence type="ECO:0000313" key="7">
    <source>
        <dbReference type="EMBL" id="OXL45268.1"/>
    </source>
</evidence>
<feature type="transmembrane region" description="Helical" evidence="6">
    <location>
        <begin position="400"/>
        <end position="422"/>
    </location>
</feature>
<keyword evidence="2" id="KW-1003">Cell membrane</keyword>
<dbReference type="Pfam" id="PF01943">
    <property type="entry name" value="Polysacc_synt"/>
    <property type="match status" value="1"/>
</dbReference>
<feature type="transmembrane region" description="Helical" evidence="6">
    <location>
        <begin position="24"/>
        <end position="52"/>
    </location>
</feature>
<dbReference type="InterPro" id="IPR002797">
    <property type="entry name" value="Polysacc_synth"/>
</dbReference>
<keyword evidence="4 6" id="KW-1133">Transmembrane helix</keyword>
<gene>
    <name evidence="7" type="ORF">CFT61_00480</name>
</gene>
<feature type="transmembrane region" description="Helical" evidence="6">
    <location>
        <begin position="315"/>
        <end position="338"/>
    </location>
</feature>
<feature type="transmembrane region" description="Helical" evidence="6">
    <location>
        <begin position="344"/>
        <end position="364"/>
    </location>
</feature>
<feature type="transmembrane region" description="Helical" evidence="6">
    <location>
        <begin position="102"/>
        <end position="121"/>
    </location>
</feature>
<dbReference type="PANTHER" id="PTHR30250:SF11">
    <property type="entry name" value="O-ANTIGEN TRANSPORTER-RELATED"/>
    <property type="match status" value="1"/>
</dbReference>
<evidence type="ECO:0000256" key="4">
    <source>
        <dbReference type="ARBA" id="ARBA00022989"/>
    </source>
</evidence>